<dbReference type="GO" id="GO:0097550">
    <property type="term" value="C:transcription preinitiation complex"/>
    <property type="evidence" value="ECO:0007669"/>
    <property type="project" value="TreeGrafter"/>
</dbReference>
<evidence type="ECO:0000313" key="18">
    <source>
        <dbReference type="Proteomes" id="UP001046870"/>
    </source>
</evidence>
<dbReference type="AlphaFoldDB" id="A0A9D3Q214"/>
<keyword evidence="6" id="KW-0862">Zinc</keyword>
<dbReference type="GO" id="GO:0005634">
    <property type="term" value="C:nucleus"/>
    <property type="evidence" value="ECO:0007669"/>
    <property type="project" value="UniProtKB-SubCell"/>
</dbReference>
<dbReference type="Pfam" id="PF21886">
    <property type="entry name" value="BRF2-like_C_cyclin_rpt"/>
    <property type="match status" value="1"/>
</dbReference>
<accession>A0A9D3Q214</accession>
<evidence type="ECO:0000256" key="3">
    <source>
        <dbReference type="ARBA" id="ARBA00022723"/>
    </source>
</evidence>
<dbReference type="Gene3D" id="1.10.472.10">
    <property type="entry name" value="Cyclin-like"/>
    <property type="match status" value="1"/>
</dbReference>
<keyword evidence="18" id="KW-1185">Reference proteome</keyword>
<dbReference type="Gene3D" id="2.20.25.10">
    <property type="match status" value="1"/>
</dbReference>
<dbReference type="EMBL" id="JAFDVH010000006">
    <property type="protein sequence ID" value="KAG7476350.1"/>
    <property type="molecule type" value="Genomic_DNA"/>
</dbReference>
<evidence type="ECO:0000256" key="11">
    <source>
        <dbReference type="ARBA" id="ARBA00039848"/>
    </source>
</evidence>
<dbReference type="GO" id="GO:0008270">
    <property type="term" value="F:zinc ion binding"/>
    <property type="evidence" value="ECO:0007669"/>
    <property type="project" value="UniProtKB-KW"/>
</dbReference>
<evidence type="ECO:0000256" key="10">
    <source>
        <dbReference type="ARBA" id="ARBA00023242"/>
    </source>
</evidence>
<keyword evidence="5 14" id="KW-0863">Zinc-finger</keyword>
<keyword evidence="9" id="KW-0804">Transcription</keyword>
<evidence type="ECO:0000313" key="17">
    <source>
        <dbReference type="EMBL" id="KAG7476350.1"/>
    </source>
</evidence>
<comment type="caution">
    <text evidence="17">The sequence shown here is derived from an EMBL/GenBank/DDBJ whole genome shotgun (WGS) entry which is preliminary data.</text>
</comment>
<evidence type="ECO:0000259" key="16">
    <source>
        <dbReference type="PROSITE" id="PS51134"/>
    </source>
</evidence>
<dbReference type="Pfam" id="PF08271">
    <property type="entry name" value="Zn_Ribbon_TF"/>
    <property type="match status" value="1"/>
</dbReference>
<evidence type="ECO:0000256" key="8">
    <source>
        <dbReference type="ARBA" id="ARBA00023159"/>
    </source>
</evidence>
<dbReference type="SUPFAM" id="SSF57783">
    <property type="entry name" value="Zinc beta-ribbon"/>
    <property type="match status" value="1"/>
</dbReference>
<keyword evidence="4" id="KW-0677">Repeat</keyword>
<dbReference type="PANTHER" id="PTHR11618">
    <property type="entry name" value="TRANSCRIPTION INITIATION FACTOR IIB-RELATED"/>
    <property type="match status" value="1"/>
</dbReference>
<dbReference type="PROSITE" id="PS51134">
    <property type="entry name" value="ZF_TFIIB"/>
    <property type="match status" value="1"/>
</dbReference>
<keyword evidence="3" id="KW-0479">Metal-binding</keyword>
<dbReference type="FunFam" id="2.20.25.10:FF:000014">
    <property type="entry name" value="Transcription factor IIIB 50 kDa subunit"/>
    <property type="match status" value="1"/>
</dbReference>
<comment type="subcellular location">
    <subcellularLocation>
        <location evidence="1">Nucleus</location>
    </subcellularLocation>
</comment>
<keyword evidence="7" id="KW-0805">Transcription regulation</keyword>
<comment type="function">
    <text evidence="13">General activator of RNA polymerase III transcription. Factor exclusively required for RNA polymerase III transcription of genes with promoter elements upstream of the initiation sites. Contributes to the regulation of gene expression; functions as activator in the absence of oxidative stress. Down-regulates expression of target genes in response to oxidative stress. Overexpression protects cells against apoptosis in response to oxidative stress.</text>
</comment>
<name>A0A9D3Q214_MEGAT</name>
<feature type="compositionally biased region" description="Acidic residues" evidence="15">
    <location>
        <begin position="442"/>
        <end position="452"/>
    </location>
</feature>
<dbReference type="InterPro" id="IPR054078">
    <property type="entry name" value="BRF2-like_C"/>
</dbReference>
<dbReference type="PANTHER" id="PTHR11618:SF5">
    <property type="entry name" value="TRANSCRIPTION FACTOR IIIB 50 KDA SUBUNIT"/>
    <property type="match status" value="1"/>
</dbReference>
<dbReference type="InterPro" id="IPR013150">
    <property type="entry name" value="TFIIB_cyclin"/>
</dbReference>
<feature type="region of interest" description="Disordered" evidence="15">
    <location>
        <begin position="310"/>
        <end position="460"/>
    </location>
</feature>
<feature type="compositionally biased region" description="Pro residues" evidence="15">
    <location>
        <begin position="314"/>
        <end position="348"/>
    </location>
</feature>
<gene>
    <name evidence="17" type="ORF">MATL_G00081960</name>
</gene>
<protein>
    <recommendedName>
        <fullName evidence="11">Transcription factor IIIB 50 kDa subunit</fullName>
    </recommendedName>
    <alternativeName>
        <fullName evidence="12">B-related factor 2</fullName>
    </alternativeName>
</protein>
<dbReference type="PRINTS" id="PR00685">
    <property type="entry name" value="TIFACTORIIB"/>
</dbReference>
<evidence type="ECO:0000256" key="5">
    <source>
        <dbReference type="ARBA" id="ARBA00022771"/>
    </source>
</evidence>
<dbReference type="GO" id="GO:0070897">
    <property type="term" value="P:transcription preinitiation complex assembly"/>
    <property type="evidence" value="ECO:0007669"/>
    <property type="project" value="InterPro"/>
</dbReference>
<evidence type="ECO:0000256" key="1">
    <source>
        <dbReference type="ARBA" id="ARBA00004123"/>
    </source>
</evidence>
<evidence type="ECO:0000256" key="13">
    <source>
        <dbReference type="ARBA" id="ARBA00045875"/>
    </source>
</evidence>
<reference evidence="17" key="1">
    <citation type="submission" date="2021-01" db="EMBL/GenBank/DDBJ databases">
        <authorList>
            <person name="Zahm M."/>
            <person name="Roques C."/>
            <person name="Cabau C."/>
            <person name="Klopp C."/>
            <person name="Donnadieu C."/>
            <person name="Jouanno E."/>
            <person name="Lampietro C."/>
            <person name="Louis A."/>
            <person name="Herpin A."/>
            <person name="Echchiki A."/>
            <person name="Berthelot C."/>
            <person name="Parey E."/>
            <person name="Roest-Crollius H."/>
            <person name="Braasch I."/>
            <person name="Postlethwait J."/>
            <person name="Bobe J."/>
            <person name="Montfort J."/>
            <person name="Bouchez O."/>
            <person name="Begum T."/>
            <person name="Mejri S."/>
            <person name="Adams A."/>
            <person name="Chen W.-J."/>
            <person name="Guiguen Y."/>
        </authorList>
    </citation>
    <scope>NUCLEOTIDE SEQUENCE</scope>
    <source>
        <strain evidence="17">YG-15Mar2019-1</strain>
        <tissue evidence="17">Brain</tissue>
    </source>
</reference>
<comment type="similarity">
    <text evidence="2">Belongs to the TFIIB family.</text>
</comment>
<evidence type="ECO:0000256" key="12">
    <source>
        <dbReference type="ARBA" id="ARBA00042630"/>
    </source>
</evidence>
<keyword evidence="8" id="KW-0010">Activator</keyword>
<evidence type="ECO:0000256" key="7">
    <source>
        <dbReference type="ARBA" id="ARBA00023015"/>
    </source>
</evidence>
<dbReference type="Proteomes" id="UP001046870">
    <property type="component" value="Chromosome 6"/>
</dbReference>
<dbReference type="Pfam" id="PF00382">
    <property type="entry name" value="TFIIB"/>
    <property type="match status" value="1"/>
</dbReference>
<evidence type="ECO:0000256" key="2">
    <source>
        <dbReference type="ARBA" id="ARBA00010857"/>
    </source>
</evidence>
<keyword evidence="10" id="KW-0539">Nucleus</keyword>
<feature type="domain" description="TFIIB-type" evidence="16">
    <location>
        <begin position="1"/>
        <end position="33"/>
    </location>
</feature>
<dbReference type="OrthoDB" id="2121711at2759"/>
<evidence type="ECO:0000256" key="15">
    <source>
        <dbReference type="SAM" id="MobiDB-lite"/>
    </source>
</evidence>
<evidence type="ECO:0000256" key="4">
    <source>
        <dbReference type="ARBA" id="ARBA00022737"/>
    </source>
</evidence>
<dbReference type="InterPro" id="IPR013137">
    <property type="entry name" value="Znf_TFIIB"/>
</dbReference>
<evidence type="ECO:0000256" key="14">
    <source>
        <dbReference type="PROSITE-ProRule" id="PRU00469"/>
    </source>
</evidence>
<organism evidence="17 18">
    <name type="scientific">Megalops atlanticus</name>
    <name type="common">Tarpon</name>
    <name type="synonym">Clupea gigantea</name>
    <dbReference type="NCBI Taxonomy" id="7932"/>
    <lineage>
        <taxon>Eukaryota</taxon>
        <taxon>Metazoa</taxon>
        <taxon>Chordata</taxon>
        <taxon>Craniata</taxon>
        <taxon>Vertebrata</taxon>
        <taxon>Euteleostomi</taxon>
        <taxon>Actinopterygii</taxon>
        <taxon>Neopterygii</taxon>
        <taxon>Teleostei</taxon>
        <taxon>Elopiformes</taxon>
        <taxon>Megalopidae</taxon>
        <taxon>Megalops</taxon>
    </lineage>
</organism>
<sequence length="474" mass="51702">MASCPECGSSNLVDDSLYSQSQLVCADCGAVVSEGLLTTTRTEENQGTDVQYHQTTAVDKQPCPNLIKGLKRVRALCRILRFPRHIEETAESLFSRAYEHPNFLKCSLKKKESLGGSCVLLSSRQHDWPIAMGTISSLLETDECTMGMVYQELLKTLGVDAPVPSITHLLDSHCSQYQLSPPGVSEVFSESAHRLSQRAGALVELAADTWLVTGRHPVPVLVAAVYLAWLSLKPCKARLNVPLGRFCKMAKVGAPGVALKRVAEMKEVLCKLGRQLPWVKDEDVEPRNVPALAEDILKHRVTLLRKAMRSFESEPPPPSDDPGPSPAPKGPQSLAPPPLQEQAPPPPQGTGGTVLGETPPPTEQTVESDWPRGERGGSGTGSPERGAVPSGERSERVETNPEQEVETPDPAPEHWGKRHPFAPPCVQNPRKRPRSVPGPEVQGDEEISDSEIEGYLRTPQEMKEFAEAQKKLTC</sequence>
<dbReference type="InterPro" id="IPR000812">
    <property type="entry name" value="TFIIB"/>
</dbReference>
<dbReference type="InterPro" id="IPR036915">
    <property type="entry name" value="Cyclin-like_sf"/>
</dbReference>
<proteinExistence type="inferred from homology"/>
<evidence type="ECO:0000256" key="6">
    <source>
        <dbReference type="ARBA" id="ARBA00022833"/>
    </source>
</evidence>
<dbReference type="SUPFAM" id="SSF47954">
    <property type="entry name" value="Cyclin-like"/>
    <property type="match status" value="2"/>
</dbReference>
<evidence type="ECO:0000256" key="9">
    <source>
        <dbReference type="ARBA" id="ARBA00023163"/>
    </source>
</evidence>
<dbReference type="GO" id="GO:0017025">
    <property type="term" value="F:TBP-class protein binding"/>
    <property type="evidence" value="ECO:0007669"/>
    <property type="project" value="InterPro"/>
</dbReference>